<comment type="similarity">
    <text evidence="2">Belongs to the outer membrane factor (OMF) (TC 1.B.17) family.</text>
</comment>
<evidence type="ECO:0000256" key="6">
    <source>
        <dbReference type="ARBA" id="ARBA00023136"/>
    </source>
</evidence>
<dbReference type="SUPFAM" id="SSF56954">
    <property type="entry name" value="Outer membrane efflux proteins (OEP)"/>
    <property type="match status" value="1"/>
</dbReference>
<comment type="subcellular location">
    <subcellularLocation>
        <location evidence="1">Cell outer membrane</location>
    </subcellularLocation>
</comment>
<protein>
    <submittedName>
        <fullName evidence="10">TolC family protein</fullName>
    </submittedName>
</protein>
<evidence type="ECO:0000256" key="3">
    <source>
        <dbReference type="ARBA" id="ARBA00022448"/>
    </source>
</evidence>
<evidence type="ECO:0000256" key="9">
    <source>
        <dbReference type="SAM" id="SignalP"/>
    </source>
</evidence>
<evidence type="ECO:0000256" key="7">
    <source>
        <dbReference type="ARBA" id="ARBA00023237"/>
    </source>
</evidence>
<keyword evidence="6" id="KW-0472">Membrane</keyword>
<accession>A0ABY5TDT0</accession>
<sequence>MRNKYKKGSVVCLLALGMACTTYGQTRQYSVEQCRTLALENNARIKNANYELQSAREEEKQAFTNYFPSVSATGFGFNADKGTAQMNLAPGMEMSMLKNGLAGGIVATQPVFAGGQIVNGNKIAKLAVEMKQLQVQQSEKEVMLTAEQYAWQVLTLQEKLQTVLSVDTMLQRICNEVEVSVNAGVALRNDLLEVNLRRNEIASERINLENGIALSKMLLAQYIGLEDTDFEITSRLMNQTAESLHMDSIFCDPASSLPLTPEYQLLEKNLKLYKLQHKISIGKNLPTVGVGAGYMYHDFLDVDRSFGVIFASISIPLSGWWGGSHAMKKQKLQVKMAENELMDKSQLLKIQMQKCWNDLEDAHKQLEIASLSVEQASENFRLNRQYYQAGTITMTDLLNAQTLYQQNCDKYVDAIADCQIKRLKYLQATGR</sequence>
<keyword evidence="9" id="KW-0732">Signal</keyword>
<gene>
    <name evidence="10" type="ORF">NXY30_26760</name>
</gene>
<keyword evidence="8" id="KW-0175">Coiled coil</keyword>
<evidence type="ECO:0000256" key="1">
    <source>
        <dbReference type="ARBA" id="ARBA00004442"/>
    </source>
</evidence>
<dbReference type="Proteomes" id="UP001060104">
    <property type="component" value="Chromosome"/>
</dbReference>
<evidence type="ECO:0000256" key="2">
    <source>
        <dbReference type="ARBA" id="ARBA00007613"/>
    </source>
</evidence>
<name>A0ABY5TDT0_9BACE</name>
<reference evidence="10" key="1">
    <citation type="submission" date="2022-08" db="EMBL/GenBank/DDBJ databases">
        <title>Genome Sequencing of Bacteroides fragilis Group Isolates with Nanopore Technology.</title>
        <authorList>
            <person name="Tisza M.J."/>
            <person name="Smith D."/>
            <person name="Dekker J.P."/>
        </authorList>
    </citation>
    <scope>NUCLEOTIDE SEQUENCE</scope>
    <source>
        <strain evidence="10">BFG-527</strain>
    </source>
</reference>
<dbReference type="EMBL" id="CP103141">
    <property type="protein sequence ID" value="UVQ74497.1"/>
    <property type="molecule type" value="Genomic_DNA"/>
</dbReference>
<keyword evidence="5" id="KW-0812">Transmembrane</keyword>
<proteinExistence type="inferred from homology"/>
<evidence type="ECO:0000256" key="4">
    <source>
        <dbReference type="ARBA" id="ARBA00022452"/>
    </source>
</evidence>
<dbReference type="InterPro" id="IPR051906">
    <property type="entry name" value="TolC-like"/>
</dbReference>
<evidence type="ECO:0000313" key="10">
    <source>
        <dbReference type="EMBL" id="UVQ74497.1"/>
    </source>
</evidence>
<keyword evidence="4" id="KW-1134">Transmembrane beta strand</keyword>
<keyword evidence="3" id="KW-0813">Transport</keyword>
<keyword evidence="7" id="KW-0998">Cell outer membrane</keyword>
<keyword evidence="11" id="KW-1185">Reference proteome</keyword>
<dbReference type="PANTHER" id="PTHR30026:SF20">
    <property type="entry name" value="OUTER MEMBRANE PROTEIN TOLC"/>
    <property type="match status" value="1"/>
</dbReference>
<dbReference type="PANTHER" id="PTHR30026">
    <property type="entry name" value="OUTER MEMBRANE PROTEIN TOLC"/>
    <property type="match status" value="1"/>
</dbReference>
<dbReference type="Pfam" id="PF02321">
    <property type="entry name" value="OEP"/>
    <property type="match status" value="2"/>
</dbReference>
<feature type="chain" id="PRO_5045975542" evidence="9">
    <location>
        <begin position="25"/>
        <end position="431"/>
    </location>
</feature>
<organism evidence="10 11">
    <name type="scientific">Bacteroides faecis</name>
    <dbReference type="NCBI Taxonomy" id="674529"/>
    <lineage>
        <taxon>Bacteria</taxon>
        <taxon>Pseudomonadati</taxon>
        <taxon>Bacteroidota</taxon>
        <taxon>Bacteroidia</taxon>
        <taxon>Bacteroidales</taxon>
        <taxon>Bacteroidaceae</taxon>
        <taxon>Bacteroides</taxon>
    </lineage>
</organism>
<dbReference type="PROSITE" id="PS51257">
    <property type="entry name" value="PROKAR_LIPOPROTEIN"/>
    <property type="match status" value="1"/>
</dbReference>
<dbReference type="RefSeq" id="WP_258902800.1">
    <property type="nucleotide sequence ID" value="NZ_CP103141.1"/>
</dbReference>
<evidence type="ECO:0000256" key="5">
    <source>
        <dbReference type="ARBA" id="ARBA00022692"/>
    </source>
</evidence>
<feature type="coiled-coil region" evidence="8">
    <location>
        <begin position="327"/>
        <end position="379"/>
    </location>
</feature>
<dbReference type="InterPro" id="IPR003423">
    <property type="entry name" value="OMP_efflux"/>
</dbReference>
<dbReference type="Gene3D" id="1.20.1600.10">
    <property type="entry name" value="Outer membrane efflux proteins (OEP)"/>
    <property type="match status" value="1"/>
</dbReference>
<evidence type="ECO:0000313" key="11">
    <source>
        <dbReference type="Proteomes" id="UP001060104"/>
    </source>
</evidence>
<evidence type="ECO:0000256" key="8">
    <source>
        <dbReference type="SAM" id="Coils"/>
    </source>
</evidence>
<feature type="signal peptide" evidence="9">
    <location>
        <begin position="1"/>
        <end position="24"/>
    </location>
</feature>